<sequence>YRLVGLEKHAGYRCFSKIEFNAGNGMDGEVAKKMNVTFKTLHFRKITFSSYNVHSENLLSELLNGDRDVNDVNIEWNNDFSIDNI</sequence>
<comment type="caution">
    <text evidence="1">The sequence shown here is derived from an EMBL/GenBank/DDBJ whole genome shotgun (WGS) entry which is preliminary data.</text>
</comment>
<reference evidence="2" key="1">
    <citation type="submission" date="2022-10" db="EMBL/GenBank/DDBJ databases">
        <title>Genome assembly of Pristionchus species.</title>
        <authorList>
            <person name="Yoshida K."/>
            <person name="Sommer R.J."/>
        </authorList>
    </citation>
    <scope>NUCLEOTIDE SEQUENCE [LARGE SCALE GENOMIC DNA]</scope>
    <source>
        <strain evidence="2">RS5460</strain>
    </source>
</reference>
<feature type="non-terminal residue" evidence="1">
    <location>
        <position position="1"/>
    </location>
</feature>
<evidence type="ECO:0000313" key="2">
    <source>
        <dbReference type="Proteomes" id="UP001328107"/>
    </source>
</evidence>
<protein>
    <submittedName>
        <fullName evidence="1">Uncharacterized protein</fullName>
    </submittedName>
</protein>
<organism evidence="1 2">
    <name type="scientific">Pristionchus mayeri</name>
    <dbReference type="NCBI Taxonomy" id="1317129"/>
    <lineage>
        <taxon>Eukaryota</taxon>
        <taxon>Metazoa</taxon>
        <taxon>Ecdysozoa</taxon>
        <taxon>Nematoda</taxon>
        <taxon>Chromadorea</taxon>
        <taxon>Rhabditida</taxon>
        <taxon>Rhabditina</taxon>
        <taxon>Diplogasteromorpha</taxon>
        <taxon>Diplogasteroidea</taxon>
        <taxon>Neodiplogasteridae</taxon>
        <taxon>Pristionchus</taxon>
    </lineage>
</organism>
<keyword evidence="2" id="KW-1185">Reference proteome</keyword>
<evidence type="ECO:0000313" key="1">
    <source>
        <dbReference type="EMBL" id="GMR35060.1"/>
    </source>
</evidence>
<feature type="non-terminal residue" evidence="1">
    <location>
        <position position="85"/>
    </location>
</feature>
<name>A0AAN5C8X5_9BILA</name>
<accession>A0AAN5C8X5</accession>
<gene>
    <name evidence="1" type="ORF">PMAYCL1PPCAC_05255</name>
</gene>
<dbReference type="EMBL" id="BTRK01000002">
    <property type="protein sequence ID" value="GMR35060.1"/>
    <property type="molecule type" value="Genomic_DNA"/>
</dbReference>
<dbReference type="AlphaFoldDB" id="A0AAN5C8X5"/>
<proteinExistence type="predicted"/>
<dbReference type="Proteomes" id="UP001328107">
    <property type="component" value="Unassembled WGS sequence"/>
</dbReference>